<dbReference type="EMBL" id="JBHTBW010000080">
    <property type="protein sequence ID" value="MFC7443141.1"/>
    <property type="molecule type" value="Genomic_DNA"/>
</dbReference>
<dbReference type="PANTHER" id="PTHR30212">
    <property type="entry name" value="PROTEIN YIIM"/>
    <property type="match status" value="1"/>
</dbReference>
<proteinExistence type="predicted"/>
<reference evidence="3" key="1">
    <citation type="journal article" date="2019" name="Int. J. Syst. Evol. Microbiol.">
        <title>The Global Catalogue of Microorganisms (GCM) 10K type strain sequencing project: providing services to taxonomists for standard genome sequencing and annotation.</title>
        <authorList>
            <consortium name="The Broad Institute Genomics Platform"/>
            <consortium name="The Broad Institute Genome Sequencing Center for Infectious Disease"/>
            <person name="Wu L."/>
            <person name="Ma J."/>
        </authorList>
    </citation>
    <scope>NUCLEOTIDE SEQUENCE [LARGE SCALE GENOMIC DNA]</scope>
    <source>
        <strain evidence="3">CGMCC 1.12942</strain>
    </source>
</reference>
<dbReference type="Pfam" id="PF03473">
    <property type="entry name" value="MOSC"/>
    <property type="match status" value="1"/>
</dbReference>
<evidence type="ECO:0000313" key="2">
    <source>
        <dbReference type="EMBL" id="MFC7443141.1"/>
    </source>
</evidence>
<protein>
    <submittedName>
        <fullName evidence="2">MOSC domain-containing protein</fullName>
    </submittedName>
</protein>
<dbReference type="InterPro" id="IPR052353">
    <property type="entry name" value="Benzoxazolinone_Detox_Enz"/>
</dbReference>
<dbReference type="SUPFAM" id="SSF50800">
    <property type="entry name" value="PK beta-barrel domain-like"/>
    <property type="match status" value="1"/>
</dbReference>
<dbReference type="Gene3D" id="2.40.33.20">
    <property type="entry name" value="PK beta-barrel domain-like"/>
    <property type="match status" value="1"/>
</dbReference>
<keyword evidence="3" id="KW-1185">Reference proteome</keyword>
<dbReference type="PROSITE" id="PS51340">
    <property type="entry name" value="MOSC"/>
    <property type="match status" value="1"/>
</dbReference>
<dbReference type="InterPro" id="IPR005302">
    <property type="entry name" value="MoCF_Sase_C"/>
</dbReference>
<evidence type="ECO:0000259" key="1">
    <source>
        <dbReference type="PROSITE" id="PS51340"/>
    </source>
</evidence>
<sequence>MIQRMPQLVNLHVGMPKTMEYGGNKEMRTGICKDPIEEVYLANEGFHGDGVANPTFHGGIERAVCVYPHEHYLMWEQEFQTKLPACAFGENVTATHLLERDVCIGDIYQLGEAVIQVTQGRIPCDTINKRTGIPTLMARIIEEGYTGFFCRVLQEGTVRKDSTIQLLEPHPLQVSVLFANEIYFHRKRDVEGIKKVLAVPELAKVWRELLGKRLDAGRK</sequence>
<feature type="domain" description="MOSC" evidence="1">
    <location>
        <begin position="33"/>
        <end position="167"/>
    </location>
</feature>
<accession>A0ABW2RQ18</accession>
<dbReference type="Proteomes" id="UP001596500">
    <property type="component" value="Unassembled WGS sequence"/>
</dbReference>
<dbReference type="InterPro" id="IPR011037">
    <property type="entry name" value="Pyrv_Knase-like_insert_dom_sf"/>
</dbReference>
<dbReference type="Pfam" id="PF03475">
    <property type="entry name" value="YiiM_3-alpha"/>
    <property type="match status" value="1"/>
</dbReference>
<gene>
    <name evidence="2" type="ORF">ACFQNG_18915</name>
</gene>
<comment type="caution">
    <text evidence="2">The sequence shown here is derived from an EMBL/GenBank/DDBJ whole genome shotgun (WGS) entry which is preliminary data.</text>
</comment>
<evidence type="ECO:0000313" key="3">
    <source>
        <dbReference type="Proteomes" id="UP001596500"/>
    </source>
</evidence>
<dbReference type="PANTHER" id="PTHR30212:SF2">
    <property type="entry name" value="PROTEIN YIIM"/>
    <property type="match status" value="1"/>
</dbReference>
<dbReference type="RefSeq" id="WP_379867467.1">
    <property type="nucleotide sequence ID" value="NZ_JBHTBW010000080.1"/>
</dbReference>
<name>A0ABW2RQ18_9BACL</name>
<organism evidence="2 3">
    <name type="scientific">Laceyella putida</name>
    <dbReference type="NCBI Taxonomy" id="110101"/>
    <lineage>
        <taxon>Bacteria</taxon>
        <taxon>Bacillati</taxon>
        <taxon>Bacillota</taxon>
        <taxon>Bacilli</taxon>
        <taxon>Bacillales</taxon>
        <taxon>Thermoactinomycetaceae</taxon>
        <taxon>Laceyella</taxon>
    </lineage>
</organism>
<dbReference type="InterPro" id="IPR005163">
    <property type="entry name" value="Tri_helical_YiiM-like"/>
</dbReference>